<evidence type="ECO:0000256" key="1">
    <source>
        <dbReference type="SAM" id="SignalP"/>
    </source>
</evidence>
<feature type="chain" id="PRO_5045687943" evidence="1">
    <location>
        <begin position="30"/>
        <end position="143"/>
    </location>
</feature>
<accession>A0ABU8VUZ5</accession>
<keyword evidence="1" id="KW-0732">Signal</keyword>
<proteinExistence type="predicted"/>
<comment type="caution">
    <text evidence="2">The sequence shown here is derived from an EMBL/GenBank/DDBJ whole genome shotgun (WGS) entry which is preliminary data.</text>
</comment>
<dbReference type="EMBL" id="JBBKZV010000002">
    <property type="protein sequence ID" value="MEJ8821577.1"/>
    <property type="molecule type" value="Genomic_DNA"/>
</dbReference>
<reference evidence="2 3" key="1">
    <citation type="submission" date="2024-03" db="EMBL/GenBank/DDBJ databases">
        <title>Novel species of the genus Variovorax.</title>
        <authorList>
            <person name="Liu Q."/>
            <person name="Xin Y.-H."/>
        </authorList>
    </citation>
    <scope>NUCLEOTIDE SEQUENCE [LARGE SCALE GENOMIC DNA]</scope>
    <source>
        <strain evidence="2 3">KACC 18501</strain>
    </source>
</reference>
<evidence type="ECO:0000313" key="2">
    <source>
        <dbReference type="EMBL" id="MEJ8821577.1"/>
    </source>
</evidence>
<evidence type="ECO:0000313" key="3">
    <source>
        <dbReference type="Proteomes" id="UP001363010"/>
    </source>
</evidence>
<gene>
    <name evidence="2" type="ORF">WKW80_05945</name>
</gene>
<keyword evidence="3" id="KW-1185">Reference proteome</keyword>
<sequence length="143" mass="14823">MKLFHSSRSSWHMPVAAAAVLALAGAASAAFGQSAFTPPQAQAQGAPLTLLLSGPKGEHSTLVYSADAGWRLRAGWDAVAQEGQGGGAQSMKTALKPPTLPSEPQPVLARPLTVFIDGPTGFTFMYAFDEGWKFVGQIANAGP</sequence>
<dbReference type="Proteomes" id="UP001363010">
    <property type="component" value="Unassembled WGS sequence"/>
</dbReference>
<dbReference type="RefSeq" id="WP_340362619.1">
    <property type="nucleotide sequence ID" value="NZ_JBBKZV010000002.1"/>
</dbReference>
<name>A0ABU8VUZ5_9BURK</name>
<protein>
    <submittedName>
        <fullName evidence="2">Uncharacterized protein</fullName>
    </submittedName>
</protein>
<organism evidence="2 3">
    <name type="scientific">Variovorax humicola</name>
    <dbReference type="NCBI Taxonomy" id="1769758"/>
    <lineage>
        <taxon>Bacteria</taxon>
        <taxon>Pseudomonadati</taxon>
        <taxon>Pseudomonadota</taxon>
        <taxon>Betaproteobacteria</taxon>
        <taxon>Burkholderiales</taxon>
        <taxon>Comamonadaceae</taxon>
        <taxon>Variovorax</taxon>
    </lineage>
</organism>
<feature type="signal peptide" evidence="1">
    <location>
        <begin position="1"/>
        <end position="29"/>
    </location>
</feature>